<evidence type="ECO:0000256" key="1">
    <source>
        <dbReference type="SAM" id="SignalP"/>
    </source>
</evidence>
<comment type="caution">
    <text evidence="2">The sequence shown here is derived from an EMBL/GenBank/DDBJ whole genome shotgun (WGS) entry which is preliminary data.</text>
</comment>
<organism evidence="2 3">
    <name type="scientific">Candidatus Defluviibacterium haderslevense</name>
    <dbReference type="NCBI Taxonomy" id="2981993"/>
    <lineage>
        <taxon>Bacteria</taxon>
        <taxon>Pseudomonadati</taxon>
        <taxon>Bacteroidota</taxon>
        <taxon>Saprospiria</taxon>
        <taxon>Saprospirales</taxon>
        <taxon>Saprospiraceae</taxon>
        <taxon>Candidatus Defluviibacterium</taxon>
    </lineage>
</organism>
<dbReference type="AlphaFoldDB" id="A0A9D7XJ36"/>
<evidence type="ECO:0008006" key="4">
    <source>
        <dbReference type="Google" id="ProtNLM"/>
    </source>
</evidence>
<feature type="chain" id="PRO_5039698873" description="Tetratricopeptide repeat protein" evidence="1">
    <location>
        <begin position="23"/>
        <end position="222"/>
    </location>
</feature>
<feature type="signal peptide" evidence="1">
    <location>
        <begin position="1"/>
        <end position="22"/>
    </location>
</feature>
<sequence>MKKIILFSIIACTQINASSVSAQETSSNQSFAYNDPAKNASLKEPEANILNSFIKIRFTYLPLLQTYCSDNIIQSHETVANNLVNQNAFGQSGSTISKEDCELFQNGVNAFTQWKFDEAQKIFALFIVGHPEDDVARFYLGLAQLYRGYYGASVKNLSLLNKRVSLASKGTNSEFLDDIKLYFAICALKISDGKQISKTLFKQLNYDGCKYQAVSKGMIDLL</sequence>
<proteinExistence type="predicted"/>
<gene>
    <name evidence="2" type="ORF">IPO85_18085</name>
</gene>
<keyword evidence="1" id="KW-0732">Signal</keyword>
<reference evidence="2 3" key="1">
    <citation type="submission" date="2020-10" db="EMBL/GenBank/DDBJ databases">
        <title>Connecting structure to function with the recovery of over 1000 high-quality activated sludge metagenome-assembled genomes encoding full-length rRNA genes using long-read sequencing.</title>
        <authorList>
            <person name="Singleton C.M."/>
            <person name="Petriglieri F."/>
            <person name="Kristensen J.M."/>
            <person name="Kirkegaard R.H."/>
            <person name="Michaelsen T.Y."/>
            <person name="Andersen M.H."/>
            <person name="Karst S.M."/>
            <person name="Dueholm M.S."/>
            <person name="Nielsen P.H."/>
            <person name="Albertsen M."/>
        </authorList>
    </citation>
    <scope>NUCLEOTIDE SEQUENCE [LARGE SCALE GENOMIC DNA]</scope>
    <source>
        <strain evidence="2">Ribe_18-Q3-R11-54_BAT3C.373</strain>
    </source>
</reference>
<name>A0A9D7XJ36_9BACT</name>
<evidence type="ECO:0000313" key="2">
    <source>
        <dbReference type="EMBL" id="MBK9719382.1"/>
    </source>
</evidence>
<dbReference type="EMBL" id="JADKFW010000019">
    <property type="protein sequence ID" value="MBK9719382.1"/>
    <property type="molecule type" value="Genomic_DNA"/>
</dbReference>
<protein>
    <recommendedName>
        <fullName evidence="4">Tetratricopeptide repeat protein</fullName>
    </recommendedName>
</protein>
<evidence type="ECO:0000313" key="3">
    <source>
        <dbReference type="Proteomes" id="UP000808349"/>
    </source>
</evidence>
<dbReference type="Proteomes" id="UP000808349">
    <property type="component" value="Unassembled WGS sequence"/>
</dbReference>
<accession>A0A9D7XJ36</accession>